<keyword evidence="1" id="KW-0812">Transmembrane</keyword>
<organism evidence="2 3">
    <name type="scientific">Rhizoctonia solani</name>
    <dbReference type="NCBI Taxonomy" id="456999"/>
    <lineage>
        <taxon>Eukaryota</taxon>
        <taxon>Fungi</taxon>
        <taxon>Dikarya</taxon>
        <taxon>Basidiomycota</taxon>
        <taxon>Agaricomycotina</taxon>
        <taxon>Agaricomycetes</taxon>
        <taxon>Cantharellales</taxon>
        <taxon>Ceratobasidiaceae</taxon>
        <taxon>Rhizoctonia</taxon>
    </lineage>
</organism>
<accession>A0A8H3BK26</accession>
<evidence type="ECO:0008006" key="4">
    <source>
        <dbReference type="Google" id="ProtNLM"/>
    </source>
</evidence>
<evidence type="ECO:0000313" key="3">
    <source>
        <dbReference type="Proteomes" id="UP000663846"/>
    </source>
</evidence>
<keyword evidence="1" id="KW-1133">Transmembrane helix</keyword>
<comment type="caution">
    <text evidence="2">The sequence shown here is derived from an EMBL/GenBank/DDBJ whole genome shotgun (WGS) entry which is preliminary data.</text>
</comment>
<keyword evidence="1" id="KW-0472">Membrane</keyword>
<sequence>MKPIELGVGYKTRLDWTEDSIIPSSALSATQPQPTFSLFTLFLKMQTFGRLLSVLTFLLSLGFLAQALPAAPRAGLAVRQYNSPAPQSPGAGYTKPSSDNGSGVAPINGGKTVDIIASVVVEFKPKVDAHVTAIAKVETVAELDATIKALIGDIKILIAILVGGKAHLDVDARLKLAVAVHAMIIAIVKVCATIVVKLGVSACASIMAQLDVVLHSLVLAISVCVDGFLGVFVNLSINVDVAIVAALKTCGLDLVAKICAVVKVAIN</sequence>
<gene>
    <name evidence="2" type="ORF">RDB_LOCUS157380</name>
</gene>
<protein>
    <recommendedName>
        <fullName evidence="4">Transmembrane protein</fullName>
    </recommendedName>
</protein>
<evidence type="ECO:0000256" key="1">
    <source>
        <dbReference type="SAM" id="Phobius"/>
    </source>
</evidence>
<dbReference type="Proteomes" id="UP000663846">
    <property type="component" value="Unassembled WGS sequence"/>
</dbReference>
<feature type="transmembrane region" description="Helical" evidence="1">
    <location>
        <begin position="51"/>
        <end position="71"/>
    </location>
</feature>
<reference evidence="2" key="1">
    <citation type="submission" date="2021-01" db="EMBL/GenBank/DDBJ databases">
        <authorList>
            <person name="Kaushik A."/>
        </authorList>
    </citation>
    <scope>NUCLEOTIDE SEQUENCE</scope>
    <source>
        <strain evidence="2">AG1-1C</strain>
    </source>
</reference>
<feature type="transmembrane region" description="Helical" evidence="1">
    <location>
        <begin position="178"/>
        <end position="200"/>
    </location>
</feature>
<dbReference type="AlphaFoldDB" id="A0A8H3BK26"/>
<feature type="transmembrane region" description="Helical" evidence="1">
    <location>
        <begin position="212"/>
        <end position="235"/>
    </location>
</feature>
<name>A0A8H3BK26_9AGAM</name>
<dbReference type="EMBL" id="CAJMWS010000702">
    <property type="protein sequence ID" value="CAE6459703.1"/>
    <property type="molecule type" value="Genomic_DNA"/>
</dbReference>
<evidence type="ECO:0000313" key="2">
    <source>
        <dbReference type="EMBL" id="CAE6459703.1"/>
    </source>
</evidence>
<proteinExistence type="predicted"/>